<evidence type="ECO:0000259" key="10">
    <source>
        <dbReference type="Pfam" id="PF10502"/>
    </source>
</evidence>
<dbReference type="CDD" id="cd06530">
    <property type="entry name" value="S26_SPase_I"/>
    <property type="match status" value="1"/>
</dbReference>
<dbReference type="InterPro" id="IPR019757">
    <property type="entry name" value="Pept_S26A_signal_pept_1_Lys-AS"/>
</dbReference>
<dbReference type="GO" id="GO:0006465">
    <property type="term" value="P:signal peptide processing"/>
    <property type="evidence" value="ECO:0007669"/>
    <property type="project" value="InterPro"/>
</dbReference>
<dbReference type="GO" id="GO:0004252">
    <property type="term" value="F:serine-type endopeptidase activity"/>
    <property type="evidence" value="ECO:0007669"/>
    <property type="project" value="InterPro"/>
</dbReference>
<dbReference type="Proteomes" id="UP000018840">
    <property type="component" value="Unassembled WGS sequence"/>
</dbReference>
<keyword evidence="5 8" id="KW-0645">Protease</keyword>
<feature type="transmembrane region" description="Helical" evidence="8">
    <location>
        <begin position="13"/>
        <end position="33"/>
    </location>
</feature>
<organism evidence="11 12">
    <name type="scientific">Negativicoccus succinicivorans DORA_17_25</name>
    <dbReference type="NCBI Taxonomy" id="1403945"/>
    <lineage>
        <taxon>Bacteria</taxon>
        <taxon>Bacillati</taxon>
        <taxon>Bacillota</taxon>
        <taxon>Negativicutes</taxon>
        <taxon>Veillonellales</taxon>
        <taxon>Veillonellaceae</taxon>
        <taxon>Negativicoccus</taxon>
    </lineage>
</organism>
<evidence type="ECO:0000256" key="7">
    <source>
        <dbReference type="PIRSR" id="PIRSR600223-1"/>
    </source>
</evidence>
<dbReference type="GO" id="GO:0005886">
    <property type="term" value="C:plasma membrane"/>
    <property type="evidence" value="ECO:0007669"/>
    <property type="project" value="UniProtKB-SubCell"/>
</dbReference>
<comment type="caution">
    <text evidence="11">The sequence shown here is derived from an EMBL/GenBank/DDBJ whole genome shotgun (WGS) entry which is preliminary data.</text>
</comment>
<dbReference type="PANTHER" id="PTHR43390:SF1">
    <property type="entry name" value="CHLOROPLAST PROCESSING PEPTIDASE"/>
    <property type="match status" value="1"/>
</dbReference>
<comment type="subcellular location">
    <subcellularLocation>
        <location evidence="2">Cell membrane</location>
        <topology evidence="2">Single-pass type II membrane protein</topology>
    </subcellularLocation>
    <subcellularLocation>
        <location evidence="9">Membrane</location>
        <topology evidence="9">Single-pass type II membrane protein</topology>
    </subcellularLocation>
</comment>
<comment type="catalytic activity">
    <reaction evidence="1 8">
        <text>Cleavage of hydrophobic, N-terminal signal or leader sequences from secreted and periplasmic proteins.</text>
        <dbReference type="EC" id="3.4.21.89"/>
    </reaction>
</comment>
<evidence type="ECO:0000256" key="6">
    <source>
        <dbReference type="ARBA" id="ARBA00022801"/>
    </source>
</evidence>
<evidence type="ECO:0000256" key="8">
    <source>
        <dbReference type="RuleBase" id="RU003993"/>
    </source>
</evidence>
<dbReference type="PROSITE" id="PS00761">
    <property type="entry name" value="SPASE_I_3"/>
    <property type="match status" value="1"/>
</dbReference>
<dbReference type="PATRIC" id="fig|1403945.3.peg.489"/>
<proteinExistence type="inferred from homology"/>
<gene>
    <name evidence="11" type="ORF">Q612_NSC00252G0001</name>
</gene>
<keyword evidence="8" id="KW-0812">Transmembrane</keyword>
<dbReference type="PROSITE" id="PS00760">
    <property type="entry name" value="SPASE_I_2"/>
    <property type="match status" value="1"/>
</dbReference>
<comment type="similarity">
    <text evidence="3 9">Belongs to the peptidase S26 family.</text>
</comment>
<evidence type="ECO:0000313" key="12">
    <source>
        <dbReference type="Proteomes" id="UP000018840"/>
    </source>
</evidence>
<dbReference type="PANTHER" id="PTHR43390">
    <property type="entry name" value="SIGNAL PEPTIDASE I"/>
    <property type="match status" value="1"/>
</dbReference>
<feature type="non-terminal residue" evidence="11">
    <location>
        <position position="1"/>
    </location>
</feature>
<dbReference type="PROSITE" id="PS00501">
    <property type="entry name" value="SPASE_I_1"/>
    <property type="match status" value="1"/>
</dbReference>
<dbReference type="InterPro" id="IPR019533">
    <property type="entry name" value="Peptidase_S26"/>
</dbReference>
<dbReference type="SUPFAM" id="SSF51306">
    <property type="entry name" value="LexA/Signal peptidase"/>
    <property type="match status" value="1"/>
</dbReference>
<dbReference type="InterPro" id="IPR019758">
    <property type="entry name" value="Pept_S26A_signal_pept_1_CS"/>
</dbReference>
<dbReference type="NCBIfam" id="TIGR02227">
    <property type="entry name" value="sigpep_I_bact"/>
    <property type="match status" value="1"/>
</dbReference>
<dbReference type="EMBL" id="AZMC01000252">
    <property type="protein sequence ID" value="ETI87097.1"/>
    <property type="molecule type" value="Genomic_DNA"/>
</dbReference>
<dbReference type="EC" id="3.4.21.89" evidence="4 8"/>
<dbReference type="InterPro" id="IPR036286">
    <property type="entry name" value="LexA/Signal_pep-like_sf"/>
</dbReference>
<evidence type="ECO:0000256" key="1">
    <source>
        <dbReference type="ARBA" id="ARBA00000677"/>
    </source>
</evidence>
<name>W1TZT4_9FIRM</name>
<feature type="domain" description="Peptidase S26" evidence="10">
    <location>
        <begin position="11"/>
        <end position="187"/>
    </location>
</feature>
<dbReference type="Pfam" id="PF10502">
    <property type="entry name" value="Peptidase_S26"/>
    <property type="match status" value="1"/>
</dbReference>
<reference evidence="11 12" key="1">
    <citation type="submission" date="2013-12" db="EMBL/GenBank/DDBJ databases">
        <title>A Varibaculum cambriense genome reconstructed from a premature infant gut community with otherwise low bacterial novelty that shifts toward anaerobic metabolism during the third week of life.</title>
        <authorList>
            <person name="Brown C.T."/>
            <person name="Sharon I."/>
            <person name="Thomas B.C."/>
            <person name="Castelle C.J."/>
            <person name="Morowitz M.J."/>
            <person name="Banfield J.F."/>
        </authorList>
    </citation>
    <scope>NUCLEOTIDE SEQUENCE [LARGE SCALE GENOMIC DNA]</scope>
    <source>
        <strain evidence="12">DORA_17_25</strain>
    </source>
</reference>
<evidence type="ECO:0000256" key="9">
    <source>
        <dbReference type="RuleBase" id="RU362042"/>
    </source>
</evidence>
<evidence type="ECO:0000313" key="11">
    <source>
        <dbReference type="EMBL" id="ETI87097.1"/>
    </source>
</evidence>
<keyword evidence="6 8" id="KW-0378">Hydrolase</keyword>
<keyword evidence="8" id="KW-1133">Transmembrane helix</keyword>
<keyword evidence="8" id="KW-0472">Membrane</keyword>
<evidence type="ECO:0000256" key="5">
    <source>
        <dbReference type="ARBA" id="ARBA00022670"/>
    </source>
</evidence>
<dbReference type="PRINTS" id="PR00727">
    <property type="entry name" value="LEADERPTASE"/>
</dbReference>
<sequence>GLMNHFWKEVWDWVYSIIVALALAMLIHIFIFVPTRVAGESMVPTLHNGQYLLVSKISHVLRELPDYGQIVIIDSRTQRPRDWGDDFAEPAYNYMSLVDSSYAANYIWVKRVIGHPGDRLGFRDGHVYRNGRALNEPYINEPMKFNLDGEFIVPEGTVFVMGDNRNHSSDSRYIGPVPIGHVLGNVVYEF</sequence>
<dbReference type="Gene3D" id="2.10.109.10">
    <property type="entry name" value="Umud Fragment, subunit A"/>
    <property type="match status" value="1"/>
</dbReference>
<dbReference type="GO" id="GO:0009003">
    <property type="term" value="F:signal peptidase activity"/>
    <property type="evidence" value="ECO:0007669"/>
    <property type="project" value="UniProtKB-EC"/>
</dbReference>
<protein>
    <recommendedName>
        <fullName evidence="4 8">Signal peptidase I</fullName>
        <ecNumber evidence="4 8">3.4.21.89</ecNumber>
    </recommendedName>
</protein>
<accession>W1TZT4</accession>
<evidence type="ECO:0000256" key="3">
    <source>
        <dbReference type="ARBA" id="ARBA00009370"/>
    </source>
</evidence>
<dbReference type="InterPro" id="IPR000223">
    <property type="entry name" value="Pept_S26A_signal_pept_1"/>
</dbReference>
<evidence type="ECO:0000256" key="4">
    <source>
        <dbReference type="ARBA" id="ARBA00013208"/>
    </source>
</evidence>
<evidence type="ECO:0000256" key="2">
    <source>
        <dbReference type="ARBA" id="ARBA00004401"/>
    </source>
</evidence>
<feature type="active site" evidence="7">
    <location>
        <position position="110"/>
    </location>
</feature>
<dbReference type="AlphaFoldDB" id="W1TZT4"/>
<dbReference type="InterPro" id="IPR019756">
    <property type="entry name" value="Pept_S26A_signal_pept_1_Ser-AS"/>
</dbReference>
<feature type="active site" evidence="7">
    <location>
        <position position="41"/>
    </location>
</feature>